<accession>A0A1X1X313</accession>
<dbReference type="EMBL" id="LQPC01000002">
    <property type="protein sequence ID" value="ORV93143.1"/>
    <property type="molecule type" value="Genomic_DNA"/>
</dbReference>
<organism evidence="1 2">
    <name type="scientific">Mycolicibacterium iranicum</name>
    <name type="common">Mycobacterium iranicum</name>
    <dbReference type="NCBI Taxonomy" id="912594"/>
    <lineage>
        <taxon>Bacteria</taxon>
        <taxon>Bacillati</taxon>
        <taxon>Actinomycetota</taxon>
        <taxon>Actinomycetes</taxon>
        <taxon>Mycobacteriales</taxon>
        <taxon>Mycobacteriaceae</taxon>
        <taxon>Mycolicibacterium</taxon>
    </lineage>
</organism>
<comment type="caution">
    <text evidence="1">The sequence shown here is derived from an EMBL/GenBank/DDBJ whole genome shotgun (WGS) entry which is preliminary data.</text>
</comment>
<proteinExistence type="predicted"/>
<protein>
    <submittedName>
        <fullName evidence="1">Uncharacterized protein</fullName>
    </submittedName>
</protein>
<sequence>MDAVAEAEVLCLAAVAVDVECFGVSAHRQIQTSCGGEGLVVLVRGGDVVVAGQSVEVFGLVVIERGFDAHAPVDGVEVGEEVIGDRVEHHT</sequence>
<gene>
    <name evidence="1" type="ORF">AWC12_01820</name>
</gene>
<name>A0A1X1X313_MYCIR</name>
<evidence type="ECO:0000313" key="2">
    <source>
        <dbReference type="Proteomes" id="UP000193622"/>
    </source>
</evidence>
<evidence type="ECO:0000313" key="1">
    <source>
        <dbReference type="EMBL" id="ORV93143.1"/>
    </source>
</evidence>
<dbReference type="AlphaFoldDB" id="A0A1X1X313"/>
<dbReference type="Proteomes" id="UP000193622">
    <property type="component" value="Unassembled WGS sequence"/>
</dbReference>
<reference evidence="1 2" key="1">
    <citation type="submission" date="2016-01" db="EMBL/GenBank/DDBJ databases">
        <title>The new phylogeny of the genus Mycobacterium.</title>
        <authorList>
            <person name="Tarcisio F."/>
            <person name="Conor M."/>
            <person name="Antonella G."/>
            <person name="Elisabetta G."/>
            <person name="Giulia F.S."/>
            <person name="Sara T."/>
            <person name="Anna F."/>
            <person name="Clotilde B."/>
            <person name="Roberto B."/>
            <person name="Veronica D.S."/>
            <person name="Fabio R."/>
            <person name="Monica P."/>
            <person name="Olivier J."/>
            <person name="Enrico T."/>
            <person name="Nicola S."/>
        </authorList>
    </citation>
    <scope>NUCLEOTIDE SEQUENCE [LARGE SCALE GENOMIC DNA]</scope>
    <source>
        <strain evidence="1 2">DSM 45541</strain>
    </source>
</reference>